<dbReference type="GO" id="GO:0016757">
    <property type="term" value="F:glycosyltransferase activity"/>
    <property type="evidence" value="ECO:0007669"/>
    <property type="project" value="UniProtKB-KW"/>
</dbReference>
<evidence type="ECO:0000256" key="3">
    <source>
        <dbReference type="ARBA" id="ARBA00022679"/>
    </source>
</evidence>
<accession>W1YBL5</accession>
<dbReference type="InterPro" id="IPR001173">
    <property type="entry name" value="Glyco_trans_2-like"/>
</dbReference>
<comment type="similarity">
    <text evidence="1">Belongs to the glycosyltransferase 2 family.</text>
</comment>
<dbReference type="Gene3D" id="3.90.550.10">
    <property type="entry name" value="Spore Coat Polysaccharide Biosynthesis Protein SpsA, Chain A"/>
    <property type="match status" value="1"/>
</dbReference>
<feature type="domain" description="Glycosyltransferase 2-like" evidence="4">
    <location>
        <begin position="6"/>
        <end position="180"/>
    </location>
</feature>
<protein>
    <submittedName>
        <fullName evidence="5">Glycosyl transferase family 2</fullName>
    </submittedName>
</protein>
<name>W1YBL5_9ZZZZ</name>
<dbReference type="Pfam" id="PF00535">
    <property type="entry name" value="Glycos_transf_2"/>
    <property type="match status" value="1"/>
</dbReference>
<dbReference type="CDD" id="cd04186">
    <property type="entry name" value="GT_2_like_c"/>
    <property type="match status" value="1"/>
</dbReference>
<comment type="caution">
    <text evidence="5">The sequence shown here is derived from an EMBL/GenBank/DDBJ whole genome shotgun (WGS) entry which is preliminary data.</text>
</comment>
<dbReference type="EMBL" id="AZMM01007368">
    <property type="protein sequence ID" value="ETJ38539.1"/>
    <property type="molecule type" value="Genomic_DNA"/>
</dbReference>
<dbReference type="AlphaFoldDB" id="W1YBL5"/>
<gene>
    <name evidence="5" type="ORF">Q604_UNBC07368G0002</name>
</gene>
<reference evidence="5" key="1">
    <citation type="submission" date="2013-12" db="EMBL/GenBank/DDBJ databases">
        <title>A Varibaculum cambriense genome reconstructed from a premature infant gut community with otherwise low bacterial novelty that shifts toward anaerobic metabolism during the third week of life.</title>
        <authorList>
            <person name="Brown C.T."/>
            <person name="Sharon I."/>
            <person name="Thomas B.C."/>
            <person name="Castelle C.J."/>
            <person name="Morowitz M.J."/>
            <person name="Banfield J.F."/>
        </authorList>
    </citation>
    <scope>NUCLEOTIDE SEQUENCE</scope>
</reference>
<keyword evidence="2" id="KW-0328">Glycosyltransferase</keyword>
<dbReference type="PANTHER" id="PTHR43179">
    <property type="entry name" value="RHAMNOSYLTRANSFERASE WBBL"/>
    <property type="match status" value="1"/>
</dbReference>
<keyword evidence="3 5" id="KW-0808">Transferase</keyword>
<proteinExistence type="inferred from homology"/>
<dbReference type="PANTHER" id="PTHR43179:SF12">
    <property type="entry name" value="GALACTOFURANOSYLTRANSFERASE GLFT2"/>
    <property type="match status" value="1"/>
</dbReference>
<evidence type="ECO:0000259" key="4">
    <source>
        <dbReference type="Pfam" id="PF00535"/>
    </source>
</evidence>
<sequence length="299" mass="35423">MNKIAVIIVNYNGIKYNKECIDSILKSDYNFVDIIVVDNNSQDDSIKELRKYFRDKIIIYESKENKGFAHATNIGMKYALENNYKYVLWLNNDTIIEKNMISNLIKCSVANNECVVAPKIMYFDYKNTIWSAGGEIKWIKGQTIQYGYKEKDLGQYDLHKNITFASGCCILIPQKVIKTVGLMEEKYFLYYEDTDYCKRIIDNKFTIMYEPSAKMYHKVSATTGGESSKLYIYYMTRSRLYFNNKYNKRKLMSNIYMYLSYFKKYIQWLINKRYDLIRISLNAISDFYHNIEGKADKDL</sequence>
<evidence type="ECO:0000256" key="2">
    <source>
        <dbReference type="ARBA" id="ARBA00022676"/>
    </source>
</evidence>
<evidence type="ECO:0000256" key="1">
    <source>
        <dbReference type="ARBA" id="ARBA00006739"/>
    </source>
</evidence>
<dbReference type="InterPro" id="IPR029044">
    <property type="entry name" value="Nucleotide-diphossugar_trans"/>
</dbReference>
<evidence type="ECO:0000313" key="5">
    <source>
        <dbReference type="EMBL" id="ETJ38539.1"/>
    </source>
</evidence>
<organism evidence="5">
    <name type="scientific">human gut metagenome</name>
    <dbReference type="NCBI Taxonomy" id="408170"/>
    <lineage>
        <taxon>unclassified sequences</taxon>
        <taxon>metagenomes</taxon>
        <taxon>organismal metagenomes</taxon>
    </lineage>
</organism>
<dbReference type="SUPFAM" id="SSF53448">
    <property type="entry name" value="Nucleotide-diphospho-sugar transferases"/>
    <property type="match status" value="1"/>
</dbReference>